<dbReference type="PROSITE" id="PS00213">
    <property type="entry name" value="LIPOCALIN"/>
    <property type="match status" value="1"/>
</dbReference>
<feature type="signal peptide" evidence="11">
    <location>
        <begin position="1"/>
        <end position="20"/>
    </location>
</feature>
<evidence type="ECO:0000256" key="6">
    <source>
        <dbReference type="ARBA" id="ARBA00022729"/>
    </source>
</evidence>
<accession>K7G6U9</accession>
<feature type="chain" id="PRO_5013436751" description="Apolipoprotein D" evidence="11">
    <location>
        <begin position="21"/>
        <end position="188"/>
    </location>
</feature>
<dbReference type="GO" id="GO:0071638">
    <property type="term" value="P:negative regulation of monocyte chemotactic protein-1 production"/>
    <property type="evidence" value="ECO:0007669"/>
    <property type="project" value="Ensembl"/>
</dbReference>
<dbReference type="eggNOG" id="KOG4824">
    <property type="taxonomic scope" value="Eukaryota"/>
</dbReference>
<dbReference type="EMBL" id="AGCU01131988">
    <property type="status" value="NOT_ANNOTATED_CDS"/>
    <property type="molecule type" value="Genomic_DNA"/>
</dbReference>
<dbReference type="Pfam" id="PF08212">
    <property type="entry name" value="Lipocalin_2"/>
    <property type="match status" value="1"/>
</dbReference>
<evidence type="ECO:0000256" key="4">
    <source>
        <dbReference type="ARBA" id="ARBA00022448"/>
    </source>
</evidence>
<evidence type="ECO:0000256" key="11">
    <source>
        <dbReference type="PIRNR" id="PIRNR036893"/>
    </source>
</evidence>
<dbReference type="GO" id="GO:0048662">
    <property type="term" value="P:negative regulation of smooth muscle cell proliferation"/>
    <property type="evidence" value="ECO:0007669"/>
    <property type="project" value="Ensembl"/>
</dbReference>
<evidence type="ECO:0000256" key="2">
    <source>
        <dbReference type="ARBA" id="ARBA00006889"/>
    </source>
</evidence>
<evidence type="ECO:0000259" key="12">
    <source>
        <dbReference type="Pfam" id="PF08212"/>
    </source>
</evidence>
<dbReference type="Gene3D" id="2.40.128.20">
    <property type="match status" value="1"/>
</dbReference>
<dbReference type="InterPro" id="IPR000566">
    <property type="entry name" value="Lipocln_cytosolic_FA-bd_dom"/>
</dbReference>
<dbReference type="AlphaFoldDB" id="K7G6U9"/>
<dbReference type="PRINTS" id="PR02058">
    <property type="entry name" value="APODVERTBRTE"/>
</dbReference>
<dbReference type="FunFam" id="2.40.128.20:FF:000003">
    <property type="entry name" value="Apolipoprotein D"/>
    <property type="match status" value="1"/>
</dbReference>
<dbReference type="Ensembl" id="ENSPSIT00000016086.1">
    <property type="protein sequence ID" value="ENSPSIP00000016010.1"/>
    <property type="gene ID" value="ENSPSIG00000014292.1"/>
</dbReference>
<dbReference type="PRINTS" id="PR00179">
    <property type="entry name" value="LIPOCALIN"/>
</dbReference>
<dbReference type="GO" id="GO:0000302">
    <property type="term" value="P:response to reactive oxygen species"/>
    <property type="evidence" value="ECO:0007669"/>
    <property type="project" value="Ensembl"/>
</dbReference>
<dbReference type="GO" id="GO:0006006">
    <property type="term" value="P:glucose metabolic process"/>
    <property type="evidence" value="ECO:0007669"/>
    <property type="project" value="Ensembl"/>
</dbReference>
<keyword evidence="4" id="KW-0813">Transport</keyword>
<dbReference type="OMA" id="GECIQAN"/>
<dbReference type="RefSeq" id="XP_006129897.1">
    <property type="nucleotide sequence ID" value="XM_006129835.4"/>
</dbReference>
<dbReference type="GO" id="GO:2000098">
    <property type="term" value="P:negative regulation of smooth muscle cell-matrix adhesion"/>
    <property type="evidence" value="ECO:0007669"/>
    <property type="project" value="Ensembl"/>
</dbReference>
<dbReference type="GO" id="GO:0042308">
    <property type="term" value="P:negative regulation of protein import into nucleus"/>
    <property type="evidence" value="ECO:0007669"/>
    <property type="project" value="Ensembl"/>
</dbReference>
<evidence type="ECO:0000256" key="10">
    <source>
        <dbReference type="ARBA" id="ARBA00023283"/>
    </source>
</evidence>
<protein>
    <recommendedName>
        <fullName evidence="3">Apolipoprotein D</fullName>
    </recommendedName>
</protein>
<evidence type="ECO:0000313" key="13">
    <source>
        <dbReference type="Ensembl" id="ENSPSIP00000016010.1"/>
    </source>
</evidence>
<keyword evidence="9" id="KW-0325">Glycoprotein</keyword>
<dbReference type="PANTHER" id="PTHR10612:SF34">
    <property type="entry name" value="APOLIPOPROTEIN D"/>
    <property type="match status" value="1"/>
</dbReference>
<gene>
    <name evidence="13" type="primary">APOD</name>
</gene>
<dbReference type="KEGG" id="pss:102453273"/>
<dbReference type="GO" id="GO:0048471">
    <property type="term" value="C:perinuclear region of cytoplasm"/>
    <property type="evidence" value="ECO:0007669"/>
    <property type="project" value="Ensembl"/>
</dbReference>
<keyword evidence="14" id="KW-1185">Reference proteome</keyword>
<dbReference type="GO" id="GO:0006869">
    <property type="term" value="P:lipid transport"/>
    <property type="evidence" value="ECO:0007669"/>
    <property type="project" value="InterPro"/>
</dbReference>
<feature type="domain" description="Lipocalin/cytosolic fatty-acid binding" evidence="12">
    <location>
        <begin position="37"/>
        <end position="176"/>
    </location>
</feature>
<evidence type="ECO:0000256" key="5">
    <source>
        <dbReference type="ARBA" id="ARBA00022525"/>
    </source>
</evidence>
<dbReference type="GO" id="GO:0005615">
    <property type="term" value="C:extracellular space"/>
    <property type="evidence" value="ECO:0007669"/>
    <property type="project" value="Ensembl"/>
</dbReference>
<keyword evidence="5" id="KW-0964">Secreted</keyword>
<reference evidence="13" key="4">
    <citation type="submission" date="2025-09" db="UniProtKB">
        <authorList>
            <consortium name="Ensembl"/>
        </authorList>
    </citation>
    <scope>IDENTIFICATION</scope>
</reference>
<dbReference type="SUPFAM" id="SSF50814">
    <property type="entry name" value="Lipocalins"/>
    <property type="match status" value="1"/>
</dbReference>
<evidence type="ECO:0000256" key="1">
    <source>
        <dbReference type="ARBA" id="ARBA00004613"/>
    </source>
</evidence>
<comment type="subcellular location">
    <subcellularLocation>
        <location evidence="1">Secreted</location>
    </subcellularLocation>
</comment>
<dbReference type="GO" id="GO:0060588">
    <property type="term" value="P:negative regulation of lipoprotein lipid oxidation"/>
    <property type="evidence" value="ECO:0007669"/>
    <property type="project" value="Ensembl"/>
</dbReference>
<dbReference type="GO" id="GO:0015485">
    <property type="term" value="F:cholesterol binding"/>
    <property type="evidence" value="ECO:0007669"/>
    <property type="project" value="Ensembl"/>
</dbReference>
<reference evidence="13" key="3">
    <citation type="submission" date="2025-08" db="UniProtKB">
        <authorList>
            <consortium name="Ensembl"/>
        </authorList>
    </citation>
    <scope>IDENTIFICATION</scope>
</reference>
<dbReference type="PRINTS" id="PR01219">
    <property type="entry name" value="APOLIPOPROTD"/>
</dbReference>
<dbReference type="CDD" id="cd19437">
    <property type="entry name" value="lipocalin_apoD-like"/>
    <property type="match status" value="1"/>
</dbReference>
<proteinExistence type="inferred from homology"/>
<dbReference type="GO" id="GO:2000405">
    <property type="term" value="P:negative regulation of T cell migration"/>
    <property type="evidence" value="ECO:0007669"/>
    <property type="project" value="Ensembl"/>
</dbReference>
<keyword evidence="10" id="KW-0873">Pyrrolidone carboxylic acid</keyword>
<reference evidence="14" key="1">
    <citation type="submission" date="2011-10" db="EMBL/GenBank/DDBJ databases">
        <authorList>
            <consortium name="Soft-shell Turtle Genome Consortium"/>
        </authorList>
    </citation>
    <scope>NUCLEOTIDE SEQUENCE [LARGE SCALE GENOMIC DNA]</scope>
    <source>
        <strain evidence="14">Daiwa-1</strain>
    </source>
</reference>
<dbReference type="InterPro" id="IPR002969">
    <property type="entry name" value="ApolipopD"/>
</dbReference>
<dbReference type="PANTHER" id="PTHR10612">
    <property type="entry name" value="APOLIPOPROTEIN D"/>
    <property type="match status" value="1"/>
</dbReference>
<evidence type="ECO:0000256" key="9">
    <source>
        <dbReference type="ARBA" id="ARBA00023180"/>
    </source>
</evidence>
<evidence type="ECO:0000313" key="14">
    <source>
        <dbReference type="Proteomes" id="UP000007267"/>
    </source>
</evidence>
<dbReference type="CTD" id="347"/>
<evidence type="ECO:0000256" key="7">
    <source>
        <dbReference type="ARBA" id="ARBA00023121"/>
    </source>
</evidence>
<evidence type="ECO:0000256" key="8">
    <source>
        <dbReference type="ARBA" id="ARBA00023157"/>
    </source>
</evidence>
<sequence>MPATVVLLSVLFGLLRTSEGQTFRLGRCPEAPVQENFDVSKYVGKWYEIEKLPASFEKGICIQTNYALMDNGKIKVQNQELRSDGTIHQIAGEATQADDEPAKLKVRFSQFMPSAPYWVLSTDYGNYSVVYSCTNFISFFHVEYAWILSRTRQLQPETVERLKGLLRSYNINTETMKPAVQMNCPPEK</sequence>
<reference evidence="14" key="2">
    <citation type="journal article" date="2013" name="Nat. Genet.">
        <title>The draft genomes of soft-shell turtle and green sea turtle yield insights into the development and evolution of the turtle-specific body plan.</title>
        <authorList>
            <person name="Wang Z."/>
            <person name="Pascual-Anaya J."/>
            <person name="Zadissa A."/>
            <person name="Li W."/>
            <person name="Niimura Y."/>
            <person name="Huang Z."/>
            <person name="Li C."/>
            <person name="White S."/>
            <person name="Xiong Z."/>
            <person name="Fang D."/>
            <person name="Wang B."/>
            <person name="Ming Y."/>
            <person name="Chen Y."/>
            <person name="Zheng Y."/>
            <person name="Kuraku S."/>
            <person name="Pignatelli M."/>
            <person name="Herrero J."/>
            <person name="Beal K."/>
            <person name="Nozawa M."/>
            <person name="Li Q."/>
            <person name="Wang J."/>
            <person name="Zhang H."/>
            <person name="Yu L."/>
            <person name="Shigenobu S."/>
            <person name="Wang J."/>
            <person name="Liu J."/>
            <person name="Flicek P."/>
            <person name="Searle S."/>
            <person name="Wang J."/>
            <person name="Kuratani S."/>
            <person name="Yin Y."/>
            <person name="Aken B."/>
            <person name="Zhang G."/>
            <person name="Irie N."/>
        </authorList>
    </citation>
    <scope>NUCLEOTIDE SEQUENCE [LARGE SCALE GENOMIC DNA]</scope>
    <source>
        <strain evidence="14">Daiwa-1</strain>
    </source>
</reference>
<dbReference type="GO" id="GO:0051895">
    <property type="term" value="P:negative regulation of focal adhesion assembly"/>
    <property type="evidence" value="ECO:0007669"/>
    <property type="project" value="Ensembl"/>
</dbReference>
<dbReference type="PIRSF" id="PIRSF036893">
    <property type="entry name" value="Lipocalin_ApoD"/>
    <property type="match status" value="1"/>
</dbReference>
<keyword evidence="7" id="KW-0446">Lipid-binding</keyword>
<dbReference type="InterPro" id="IPR026222">
    <property type="entry name" value="ApoD_vertbrte"/>
</dbReference>
<dbReference type="InterPro" id="IPR022272">
    <property type="entry name" value="Lipocalin_CS"/>
</dbReference>
<dbReference type="GO" id="GO:0006629">
    <property type="term" value="P:lipid metabolic process"/>
    <property type="evidence" value="ECO:0007669"/>
    <property type="project" value="Ensembl"/>
</dbReference>
<dbReference type="GO" id="GO:0010642">
    <property type="term" value="P:negative regulation of platelet-derived growth factor receptor signaling pathway"/>
    <property type="evidence" value="ECO:0007669"/>
    <property type="project" value="Ensembl"/>
</dbReference>
<organism evidence="13 14">
    <name type="scientific">Pelodiscus sinensis</name>
    <name type="common">Chinese softshell turtle</name>
    <name type="synonym">Trionyx sinensis</name>
    <dbReference type="NCBI Taxonomy" id="13735"/>
    <lineage>
        <taxon>Eukaryota</taxon>
        <taxon>Metazoa</taxon>
        <taxon>Chordata</taxon>
        <taxon>Craniata</taxon>
        <taxon>Vertebrata</taxon>
        <taxon>Euteleostomi</taxon>
        <taxon>Archelosauria</taxon>
        <taxon>Testudinata</taxon>
        <taxon>Testudines</taxon>
        <taxon>Cryptodira</taxon>
        <taxon>Trionychia</taxon>
        <taxon>Trionychidae</taxon>
        <taxon>Pelodiscus</taxon>
    </lineage>
</organism>
<dbReference type="HOGENOM" id="CLU_068449_2_1_1"/>
<keyword evidence="6 11" id="KW-0732">Signal</keyword>
<dbReference type="OrthoDB" id="565904at2759"/>
<dbReference type="InterPro" id="IPR022271">
    <property type="entry name" value="Lipocalin_ApoD"/>
</dbReference>
<dbReference type="GeneID" id="102453273"/>
<dbReference type="GO" id="GO:1900016">
    <property type="term" value="P:negative regulation of cytokine production involved in inflammatory response"/>
    <property type="evidence" value="ECO:0007669"/>
    <property type="project" value="Ensembl"/>
</dbReference>
<name>K7G6U9_PELSI</name>
<dbReference type="GO" id="GO:0042246">
    <property type="term" value="P:tissue regeneration"/>
    <property type="evidence" value="ECO:0007669"/>
    <property type="project" value="InterPro"/>
</dbReference>
<dbReference type="GeneTree" id="ENSGT00510000046981"/>
<evidence type="ECO:0000256" key="3">
    <source>
        <dbReference type="ARBA" id="ARBA00019890"/>
    </source>
</evidence>
<dbReference type="STRING" id="13735.ENSPSIP00000016010"/>
<dbReference type="EMBL" id="AGCU01131987">
    <property type="status" value="NOT_ANNOTATED_CDS"/>
    <property type="molecule type" value="Genomic_DNA"/>
</dbReference>
<dbReference type="GO" id="GO:0007420">
    <property type="term" value="P:brain development"/>
    <property type="evidence" value="ECO:0007669"/>
    <property type="project" value="InterPro"/>
</dbReference>
<dbReference type="Proteomes" id="UP000007267">
    <property type="component" value="Unassembled WGS sequence"/>
</dbReference>
<comment type="similarity">
    <text evidence="2 11">Belongs to the calycin superfamily. Lipocalin family.</text>
</comment>
<keyword evidence="8" id="KW-1015">Disulfide bond</keyword>
<dbReference type="InterPro" id="IPR012674">
    <property type="entry name" value="Calycin"/>
</dbReference>